<name>A0A2N8ZKV9_9VIBR</name>
<accession>A0A2N8ZKV9</accession>
<gene>
    <name evidence="1" type="ORF">VTAP4600_B0938</name>
</gene>
<dbReference type="EMBL" id="LT960612">
    <property type="protein sequence ID" value="SON52549.1"/>
    <property type="molecule type" value="Genomic_DNA"/>
</dbReference>
<reference evidence="1 2" key="1">
    <citation type="submission" date="2017-10" db="EMBL/GenBank/DDBJ databases">
        <authorList>
            <person name="Banno H."/>
            <person name="Chua N.-H."/>
        </authorList>
    </citation>
    <scope>NUCLEOTIDE SEQUENCE [LARGE SCALE GENOMIC DNA]</scope>
    <source>
        <strain evidence="1">Vibrio tapetis CECT4600</strain>
    </source>
</reference>
<evidence type="ECO:0000313" key="2">
    <source>
        <dbReference type="Proteomes" id="UP000235828"/>
    </source>
</evidence>
<dbReference type="Proteomes" id="UP000235828">
    <property type="component" value="Chromosome B"/>
</dbReference>
<organism evidence="1 2">
    <name type="scientific">Vibrio tapetis subsp. tapetis</name>
    <dbReference type="NCBI Taxonomy" id="1671868"/>
    <lineage>
        <taxon>Bacteria</taxon>
        <taxon>Pseudomonadati</taxon>
        <taxon>Pseudomonadota</taxon>
        <taxon>Gammaproteobacteria</taxon>
        <taxon>Vibrionales</taxon>
        <taxon>Vibrionaceae</taxon>
        <taxon>Vibrio</taxon>
    </lineage>
</organism>
<evidence type="ECO:0000313" key="1">
    <source>
        <dbReference type="EMBL" id="SON52549.1"/>
    </source>
</evidence>
<sequence length="53" mass="6066">MIQLSIYHLLVIGEAQTKVASTLNHNKASFKKCHLFMSMEPLIIEMMNKAFDV</sequence>
<proteinExistence type="predicted"/>
<dbReference type="AlphaFoldDB" id="A0A2N8ZKV9"/>
<protein>
    <submittedName>
        <fullName evidence="1">Uncharacterized protein</fullName>
    </submittedName>
</protein>
<dbReference type="KEGG" id="vta:B0938"/>
<keyword evidence="2" id="KW-1185">Reference proteome</keyword>